<proteinExistence type="predicted"/>
<keyword evidence="2" id="KW-1185">Reference proteome</keyword>
<dbReference type="AlphaFoldDB" id="A0A1H6C6J1"/>
<dbReference type="EMBL" id="FNVG01000032">
    <property type="protein sequence ID" value="SEG68584.1"/>
    <property type="molecule type" value="Genomic_DNA"/>
</dbReference>
<name>A0A1H6C6J1_9VIBR</name>
<evidence type="ECO:0000313" key="2">
    <source>
        <dbReference type="Proteomes" id="UP000236721"/>
    </source>
</evidence>
<accession>A0A1H6C6J1</accession>
<gene>
    <name evidence="1" type="ORF">SAMN04488244_13212</name>
</gene>
<organism evidence="1 2">
    <name type="scientific">Vibrio hangzhouensis</name>
    <dbReference type="NCBI Taxonomy" id="462991"/>
    <lineage>
        <taxon>Bacteria</taxon>
        <taxon>Pseudomonadati</taxon>
        <taxon>Pseudomonadota</taxon>
        <taxon>Gammaproteobacteria</taxon>
        <taxon>Vibrionales</taxon>
        <taxon>Vibrionaceae</taxon>
        <taxon>Vibrio</taxon>
    </lineage>
</organism>
<evidence type="ECO:0000313" key="1">
    <source>
        <dbReference type="EMBL" id="SEG68584.1"/>
    </source>
</evidence>
<sequence length="78" mass="8773">MCLYYAFVEIIWKPVSKLFPFKCESDHLKMILRSIFRDGVNDAISEWKLSGEDVKVTRGGVVIIFNAGLLGMVGAVIH</sequence>
<reference evidence="2" key="1">
    <citation type="submission" date="2016-10" db="EMBL/GenBank/DDBJ databases">
        <authorList>
            <person name="Varghese N."/>
            <person name="Submissions S."/>
        </authorList>
    </citation>
    <scope>NUCLEOTIDE SEQUENCE [LARGE SCALE GENOMIC DNA]</scope>
    <source>
        <strain evidence="2">CGMCC 1.7062</strain>
    </source>
</reference>
<dbReference type="Proteomes" id="UP000236721">
    <property type="component" value="Unassembled WGS sequence"/>
</dbReference>
<protein>
    <submittedName>
        <fullName evidence="1">Uncharacterized protein</fullName>
    </submittedName>
</protein>